<evidence type="ECO:0000259" key="3">
    <source>
        <dbReference type="Pfam" id="PF24883"/>
    </source>
</evidence>
<dbReference type="PROSITE" id="PS50088">
    <property type="entry name" value="ANK_REPEAT"/>
    <property type="match status" value="6"/>
</dbReference>
<dbReference type="PROSITE" id="PS50297">
    <property type="entry name" value="ANK_REP_REGION"/>
    <property type="match status" value="6"/>
</dbReference>
<feature type="domain" description="Nephrocystin 3-like N-terminal" evidence="3">
    <location>
        <begin position="25"/>
        <end position="114"/>
    </location>
</feature>
<feature type="non-terminal residue" evidence="4">
    <location>
        <position position="1"/>
    </location>
</feature>
<dbReference type="eggNOG" id="KOG4177">
    <property type="taxonomic scope" value="Eukaryota"/>
</dbReference>
<dbReference type="PRINTS" id="PR01415">
    <property type="entry name" value="ANKYRIN"/>
</dbReference>
<dbReference type="Proteomes" id="UP000007115">
    <property type="component" value="Unassembled WGS sequence"/>
</dbReference>
<dbReference type="InterPro" id="IPR036770">
    <property type="entry name" value="Ankyrin_rpt-contain_sf"/>
</dbReference>
<dbReference type="OMA" id="IVQIFLE"/>
<keyword evidence="1" id="KW-0677">Repeat</keyword>
<comment type="caution">
    <text evidence="4">The sequence shown here is derived from an EMBL/GenBank/DDBJ whole genome shotgun (WGS) entry which is preliminary data.</text>
</comment>
<reference evidence="4 5" key="1">
    <citation type="journal article" date="2011" name="Genome Biol.">
        <title>Comparative genome sequence analysis underscores mycoparasitism as the ancestral life style of Trichoderma.</title>
        <authorList>
            <person name="Kubicek C.P."/>
            <person name="Herrera-Estrella A."/>
            <person name="Seidl-Seiboth V."/>
            <person name="Martinez D.A."/>
            <person name="Druzhinina I.S."/>
            <person name="Thon M."/>
            <person name="Zeilinger S."/>
            <person name="Casas-Flores S."/>
            <person name="Horwitz B.A."/>
            <person name="Mukherjee P.K."/>
            <person name="Mukherjee M."/>
            <person name="Kredics L."/>
            <person name="Alcaraz L.D."/>
            <person name="Aerts A."/>
            <person name="Antal Z."/>
            <person name="Atanasova L."/>
            <person name="Cervantes-Badillo M.G."/>
            <person name="Challacombe J."/>
            <person name="Chertkov O."/>
            <person name="McCluskey K."/>
            <person name="Coulpier F."/>
            <person name="Deshpande N."/>
            <person name="von Doehren H."/>
            <person name="Ebbole D.J."/>
            <person name="Esquivel-Naranjo E.U."/>
            <person name="Fekete E."/>
            <person name="Flipphi M."/>
            <person name="Glaser F."/>
            <person name="Gomez-Rodriguez E.Y."/>
            <person name="Gruber S."/>
            <person name="Han C."/>
            <person name="Henrissat B."/>
            <person name="Hermosa R."/>
            <person name="Hernandez-Onate M."/>
            <person name="Karaffa L."/>
            <person name="Kosti I."/>
            <person name="Le Crom S."/>
            <person name="Lindquist E."/>
            <person name="Lucas S."/>
            <person name="Luebeck M."/>
            <person name="Luebeck P.S."/>
            <person name="Margeot A."/>
            <person name="Metz B."/>
            <person name="Misra M."/>
            <person name="Nevalainen H."/>
            <person name="Omann M."/>
            <person name="Packer N."/>
            <person name="Perrone G."/>
            <person name="Uresti-Rivera E.E."/>
            <person name="Salamov A."/>
            <person name="Schmoll M."/>
            <person name="Seiboth B."/>
            <person name="Shapiro H."/>
            <person name="Sukno S."/>
            <person name="Tamayo-Ramos J.A."/>
            <person name="Tisch D."/>
            <person name="Wiest A."/>
            <person name="Wilkinson H.H."/>
            <person name="Zhang M."/>
            <person name="Coutinho P.M."/>
            <person name="Kenerley C.M."/>
            <person name="Monte E."/>
            <person name="Baker S.E."/>
            <person name="Grigoriev I.V."/>
        </authorList>
    </citation>
    <scope>NUCLEOTIDE SEQUENCE [LARGE SCALE GENOMIC DNA]</scope>
    <source>
        <strain evidence="5">Gv29-8 / FGSC 10586</strain>
    </source>
</reference>
<dbReference type="SMART" id="SM00248">
    <property type="entry name" value="ANK"/>
    <property type="match status" value="8"/>
</dbReference>
<dbReference type="AlphaFoldDB" id="G9N194"/>
<dbReference type="Gene3D" id="1.25.40.20">
    <property type="entry name" value="Ankyrin repeat-containing domain"/>
    <property type="match status" value="2"/>
</dbReference>
<feature type="domain" description="Nephrocystin 3-like N-terminal" evidence="3">
    <location>
        <begin position="115"/>
        <end position="161"/>
    </location>
</feature>
<organism evidence="4 5">
    <name type="scientific">Hypocrea virens (strain Gv29-8 / FGSC 10586)</name>
    <name type="common">Gliocladium virens</name>
    <name type="synonym">Trichoderma virens</name>
    <dbReference type="NCBI Taxonomy" id="413071"/>
    <lineage>
        <taxon>Eukaryota</taxon>
        <taxon>Fungi</taxon>
        <taxon>Dikarya</taxon>
        <taxon>Ascomycota</taxon>
        <taxon>Pezizomycotina</taxon>
        <taxon>Sordariomycetes</taxon>
        <taxon>Hypocreomycetidae</taxon>
        <taxon>Hypocreales</taxon>
        <taxon>Hypocreaceae</taxon>
        <taxon>Trichoderma</taxon>
    </lineage>
</organism>
<evidence type="ECO:0000313" key="4">
    <source>
        <dbReference type="EMBL" id="EHK19525.1"/>
    </source>
</evidence>
<dbReference type="InterPro" id="IPR002110">
    <property type="entry name" value="Ankyrin_rpt"/>
</dbReference>
<dbReference type="Gene3D" id="3.40.50.300">
    <property type="entry name" value="P-loop containing nucleotide triphosphate hydrolases"/>
    <property type="match status" value="1"/>
</dbReference>
<protein>
    <recommendedName>
        <fullName evidence="3">Nephrocystin 3-like N-terminal domain-containing protein</fullName>
    </recommendedName>
</protein>
<name>G9N194_HYPVG</name>
<dbReference type="STRING" id="413071.G9N194"/>
<dbReference type="PANTHER" id="PTHR10039:SF5">
    <property type="entry name" value="NACHT DOMAIN-CONTAINING PROTEIN"/>
    <property type="match status" value="1"/>
</dbReference>
<dbReference type="InterPro" id="IPR027417">
    <property type="entry name" value="P-loop_NTPase"/>
</dbReference>
<dbReference type="Pfam" id="PF24883">
    <property type="entry name" value="NPHP3_N"/>
    <property type="match status" value="2"/>
</dbReference>
<dbReference type="VEuPathDB" id="FungiDB:TRIVIDRAFT_133015"/>
<feature type="repeat" description="ANK" evidence="2">
    <location>
        <begin position="488"/>
        <end position="520"/>
    </location>
</feature>
<dbReference type="Pfam" id="PF00023">
    <property type="entry name" value="Ank"/>
    <property type="match status" value="1"/>
</dbReference>
<evidence type="ECO:0000256" key="1">
    <source>
        <dbReference type="ARBA" id="ARBA00022737"/>
    </source>
</evidence>
<evidence type="ECO:0000256" key="2">
    <source>
        <dbReference type="PROSITE-ProRule" id="PRU00023"/>
    </source>
</evidence>
<keyword evidence="5" id="KW-1185">Reference proteome</keyword>
<gene>
    <name evidence="4" type="ORF">TRIVIDRAFT_133015</name>
</gene>
<dbReference type="HOGENOM" id="CLU_000288_34_14_1"/>
<feature type="repeat" description="ANK" evidence="2">
    <location>
        <begin position="621"/>
        <end position="650"/>
    </location>
</feature>
<dbReference type="SUPFAM" id="SSF52540">
    <property type="entry name" value="P-loop containing nucleoside triphosphate hydrolases"/>
    <property type="match status" value="1"/>
</dbReference>
<dbReference type="Pfam" id="PF12796">
    <property type="entry name" value="Ank_2"/>
    <property type="match status" value="2"/>
</dbReference>
<keyword evidence="2" id="KW-0040">ANK repeat</keyword>
<evidence type="ECO:0000313" key="5">
    <source>
        <dbReference type="Proteomes" id="UP000007115"/>
    </source>
</evidence>
<proteinExistence type="predicted"/>
<dbReference type="SUPFAM" id="SSF48403">
    <property type="entry name" value="Ankyrin repeat"/>
    <property type="match status" value="1"/>
</dbReference>
<feature type="repeat" description="ANK" evidence="2">
    <location>
        <begin position="520"/>
        <end position="553"/>
    </location>
</feature>
<feature type="repeat" description="ANK" evidence="2">
    <location>
        <begin position="650"/>
        <end position="682"/>
    </location>
</feature>
<dbReference type="OrthoDB" id="194358at2759"/>
<dbReference type="InterPro" id="IPR056884">
    <property type="entry name" value="NPHP3-like_N"/>
</dbReference>
<feature type="repeat" description="ANK" evidence="2">
    <location>
        <begin position="556"/>
        <end position="585"/>
    </location>
</feature>
<dbReference type="InParanoid" id="G9N194"/>
<dbReference type="PANTHER" id="PTHR10039">
    <property type="entry name" value="AMELOGENIN"/>
    <property type="match status" value="1"/>
</dbReference>
<dbReference type="GeneID" id="25787591"/>
<feature type="non-terminal residue" evidence="4">
    <location>
        <position position="708"/>
    </location>
</feature>
<accession>G9N194</accession>
<dbReference type="RefSeq" id="XP_013953725.1">
    <property type="nucleotide sequence ID" value="XM_014098250.1"/>
</dbReference>
<feature type="repeat" description="ANK" evidence="2">
    <location>
        <begin position="585"/>
        <end position="617"/>
    </location>
</feature>
<sequence length="708" mass="79209">IECRSSLSFRDIGARLQNISPTHPGTCDWFFETSVFQKWYDHIEHNNRLLWIKGNPGTGKSTLMKHILEYCQNENDYAIVSYFFNARGAELEKTPLGMLRSLLFQLLEHEPSLYDQPLLLIIDALDECSDGDVKKVAEFLQHLSTDATNAGTTLKICLSSRHYPFIRFRRYQELVLEKEKQHDEDINNYISSNLIKRDEAIEKALRNKSSGIFMWVVLVITMLNKAYDEGKMEAMKQKLTETPAELEEVFEMLLNRNNPDKDETILILQWVLFAKRLLTPEEIYFGLIAGTNRQALGKWDPLQITPDIIRRRIISTSRGLIEIRKDRKETVQFIHESVNDFLVRNGRLQKLDPGLMQDPIAKSQDRLKNCCMSYLMMESLELSNNGEIESFFSSLEFVSRFSSIESASGVSSFDSPSKVSSLEFAPRGYSLEYTSGFPFLNYASTYVFDHAEEATLVSQTELLRTQTGDKDVIATVLEKGAKINARGPMGTALSDAAYRGEIEILEMFLEKGADINARGIRGTALMAAAESGHKEIIVEMLLEKGAKINARGIWGTALAAAADNGRIKIAEMLLEKGAKINARGFRGSPLQRAAFRGNKEMVEMLLNKGAKINVWGGLYGNALHAAAYKGEMDIANLLLEKGANINARGLKGNPLQGAAIRGKKEMVEMLLDKGAKVNARGGFYGNALQGAVAVGDREIVRMLLDKGA</sequence>
<dbReference type="EMBL" id="ABDF02000083">
    <property type="protein sequence ID" value="EHK19525.1"/>
    <property type="molecule type" value="Genomic_DNA"/>
</dbReference>